<accession>A0A448ZED3</accession>
<evidence type="ECO:0000313" key="3">
    <source>
        <dbReference type="EMBL" id="VEU40398.1"/>
    </source>
</evidence>
<proteinExistence type="predicted"/>
<feature type="compositionally biased region" description="Basic and acidic residues" evidence="1">
    <location>
        <begin position="118"/>
        <end position="128"/>
    </location>
</feature>
<evidence type="ECO:0000313" key="4">
    <source>
        <dbReference type="Proteomes" id="UP000291116"/>
    </source>
</evidence>
<feature type="region of interest" description="Disordered" evidence="1">
    <location>
        <begin position="118"/>
        <end position="159"/>
    </location>
</feature>
<dbReference type="Proteomes" id="UP000291116">
    <property type="component" value="Unassembled WGS sequence"/>
</dbReference>
<feature type="compositionally biased region" description="Polar residues" evidence="1">
    <location>
        <begin position="150"/>
        <end position="159"/>
    </location>
</feature>
<evidence type="ECO:0008006" key="5">
    <source>
        <dbReference type="Google" id="ProtNLM"/>
    </source>
</evidence>
<feature type="signal peptide" evidence="2">
    <location>
        <begin position="1"/>
        <end position="24"/>
    </location>
</feature>
<evidence type="ECO:0000256" key="2">
    <source>
        <dbReference type="SAM" id="SignalP"/>
    </source>
</evidence>
<gene>
    <name evidence="3" type="ORF">PSNMU_V1.4_AUG-EV-PASAV3_0072950</name>
</gene>
<sequence length="181" mass="19831">MVRFTISATPCSLALLLLWQQHTATDGFSNRLATTARATEGGSALFGYAAFQYEENDAIMQEQNGGVVPTKPRTPVQTVPSAMSKITVTKPSDDQHDANFHTVKTVPSAIAMSRIERGSASDDQHDANFHTIRTVPSPVSDTRRPRKSSGLESTSRVTSSTANFCKKSCTYERGEHDPYYE</sequence>
<protein>
    <recommendedName>
        <fullName evidence="5">Secreted protein</fullName>
    </recommendedName>
</protein>
<reference evidence="3 4" key="1">
    <citation type="submission" date="2019-01" db="EMBL/GenBank/DDBJ databases">
        <authorList>
            <person name="Ferrante I. M."/>
        </authorList>
    </citation>
    <scope>NUCLEOTIDE SEQUENCE [LARGE SCALE GENOMIC DNA]</scope>
    <source>
        <strain evidence="3 4">B856</strain>
    </source>
</reference>
<evidence type="ECO:0000256" key="1">
    <source>
        <dbReference type="SAM" id="MobiDB-lite"/>
    </source>
</evidence>
<keyword evidence="2" id="KW-0732">Signal</keyword>
<keyword evidence="4" id="KW-1185">Reference proteome</keyword>
<name>A0A448ZED3_9STRA</name>
<organism evidence="3 4">
    <name type="scientific">Pseudo-nitzschia multistriata</name>
    <dbReference type="NCBI Taxonomy" id="183589"/>
    <lineage>
        <taxon>Eukaryota</taxon>
        <taxon>Sar</taxon>
        <taxon>Stramenopiles</taxon>
        <taxon>Ochrophyta</taxon>
        <taxon>Bacillariophyta</taxon>
        <taxon>Bacillariophyceae</taxon>
        <taxon>Bacillariophycidae</taxon>
        <taxon>Bacillariales</taxon>
        <taxon>Bacillariaceae</taxon>
        <taxon>Pseudo-nitzschia</taxon>
    </lineage>
</organism>
<feature type="chain" id="PRO_5019383007" description="Secreted protein" evidence="2">
    <location>
        <begin position="25"/>
        <end position="181"/>
    </location>
</feature>
<dbReference type="AlphaFoldDB" id="A0A448ZED3"/>
<dbReference type="EMBL" id="CAACVS010000280">
    <property type="protein sequence ID" value="VEU40398.1"/>
    <property type="molecule type" value="Genomic_DNA"/>
</dbReference>